<protein>
    <submittedName>
        <fullName evidence="4">YegP family protein</fullName>
    </submittedName>
</protein>
<dbReference type="PANTHER" id="PTHR40606">
    <property type="match status" value="1"/>
</dbReference>
<dbReference type="PANTHER" id="PTHR40606:SF1">
    <property type="entry name" value="UPF0339 PROTEIN YEGP"/>
    <property type="match status" value="1"/>
</dbReference>
<evidence type="ECO:0000313" key="4">
    <source>
        <dbReference type="EMBL" id="MFC5705546.1"/>
    </source>
</evidence>
<evidence type="ECO:0000313" key="5">
    <source>
        <dbReference type="Proteomes" id="UP001596132"/>
    </source>
</evidence>
<sequence>MGYYVIHKSKKATTQPYHFVLHASNGEPIATSEMYATKDGAKNGIKSVQTNAPSTDIRDKTEE</sequence>
<accession>A0ABW0Y9W7</accession>
<dbReference type="InterPro" id="IPR051141">
    <property type="entry name" value="UPF0339_domain"/>
</dbReference>
<dbReference type="Pfam" id="PF07411">
    <property type="entry name" value="DUF1508"/>
    <property type="match status" value="1"/>
</dbReference>
<comment type="similarity">
    <text evidence="1">Belongs to the UPF0339 family. Duplicated subfamily.</text>
</comment>
<organism evidence="4 5">
    <name type="scientific">Aeromonas eucrenophila</name>
    <dbReference type="NCBI Taxonomy" id="649"/>
    <lineage>
        <taxon>Bacteria</taxon>
        <taxon>Pseudomonadati</taxon>
        <taxon>Pseudomonadota</taxon>
        <taxon>Gammaproteobacteria</taxon>
        <taxon>Aeromonadales</taxon>
        <taxon>Aeromonadaceae</taxon>
        <taxon>Aeromonas</taxon>
    </lineage>
</organism>
<dbReference type="InterPro" id="IPR036913">
    <property type="entry name" value="YegP-like_sf"/>
</dbReference>
<evidence type="ECO:0000256" key="2">
    <source>
        <dbReference type="SAM" id="MobiDB-lite"/>
    </source>
</evidence>
<dbReference type="EMBL" id="JBHSPP010000006">
    <property type="protein sequence ID" value="MFC5705546.1"/>
    <property type="molecule type" value="Genomic_DNA"/>
</dbReference>
<dbReference type="InterPro" id="IPR010879">
    <property type="entry name" value="DUF1508"/>
</dbReference>
<comment type="caution">
    <text evidence="4">The sequence shown here is derived from an EMBL/GenBank/DDBJ whole genome shotgun (WGS) entry which is preliminary data.</text>
</comment>
<dbReference type="SUPFAM" id="SSF160113">
    <property type="entry name" value="YegP-like"/>
    <property type="match status" value="1"/>
</dbReference>
<dbReference type="Proteomes" id="UP001596132">
    <property type="component" value="Unassembled WGS sequence"/>
</dbReference>
<dbReference type="Gene3D" id="3.30.160.160">
    <property type="entry name" value="YegP-like"/>
    <property type="match status" value="1"/>
</dbReference>
<name>A0ABW0Y9W7_9GAMM</name>
<dbReference type="RefSeq" id="WP_042643918.1">
    <property type="nucleotide sequence ID" value="NZ_CDDF01000017.1"/>
</dbReference>
<gene>
    <name evidence="4" type="ORF">ACFPVW_05580</name>
</gene>
<keyword evidence="5" id="KW-1185">Reference proteome</keyword>
<feature type="domain" description="DUF1508" evidence="3">
    <location>
        <begin position="17"/>
        <end position="59"/>
    </location>
</feature>
<feature type="region of interest" description="Disordered" evidence="2">
    <location>
        <begin position="41"/>
        <end position="63"/>
    </location>
</feature>
<evidence type="ECO:0000259" key="3">
    <source>
        <dbReference type="Pfam" id="PF07411"/>
    </source>
</evidence>
<reference evidence="5" key="1">
    <citation type="journal article" date="2019" name="Int. J. Syst. Evol. Microbiol.">
        <title>The Global Catalogue of Microorganisms (GCM) 10K type strain sequencing project: providing services to taxonomists for standard genome sequencing and annotation.</title>
        <authorList>
            <consortium name="The Broad Institute Genomics Platform"/>
            <consortium name="The Broad Institute Genome Sequencing Center for Infectious Disease"/>
            <person name="Wu L."/>
            <person name="Ma J."/>
        </authorList>
    </citation>
    <scope>NUCLEOTIDE SEQUENCE [LARGE SCALE GENOMIC DNA]</scope>
    <source>
        <strain evidence="5">KCTC 15012</strain>
    </source>
</reference>
<evidence type="ECO:0000256" key="1">
    <source>
        <dbReference type="ARBA" id="ARBA00007576"/>
    </source>
</evidence>
<proteinExistence type="inferred from homology"/>